<feature type="compositionally biased region" description="Basic and acidic residues" evidence="1">
    <location>
        <begin position="57"/>
        <end position="78"/>
    </location>
</feature>
<dbReference type="OrthoDB" id="6426309at2759"/>
<dbReference type="EMBL" id="BMAW01004635">
    <property type="protein sequence ID" value="GFS90133.1"/>
    <property type="molecule type" value="Genomic_DNA"/>
</dbReference>
<gene>
    <name evidence="2" type="primary">AVEN_27869_1</name>
    <name evidence="2" type="ORF">NPIL_54251</name>
</gene>
<feature type="compositionally biased region" description="Polar residues" evidence="1">
    <location>
        <begin position="441"/>
        <end position="451"/>
    </location>
</feature>
<feature type="compositionally biased region" description="Basic and acidic residues" evidence="1">
    <location>
        <begin position="104"/>
        <end position="133"/>
    </location>
</feature>
<dbReference type="Proteomes" id="UP000887013">
    <property type="component" value="Unassembled WGS sequence"/>
</dbReference>
<feature type="compositionally biased region" description="Polar residues" evidence="1">
    <location>
        <begin position="499"/>
        <end position="517"/>
    </location>
</feature>
<feature type="compositionally biased region" description="Basic and acidic residues" evidence="1">
    <location>
        <begin position="345"/>
        <end position="354"/>
    </location>
</feature>
<feature type="non-terminal residue" evidence="2">
    <location>
        <position position="1"/>
    </location>
</feature>
<accession>A0A8X6N2L3</accession>
<feature type="compositionally biased region" description="Polar residues" evidence="1">
    <location>
        <begin position="179"/>
        <end position="192"/>
    </location>
</feature>
<feature type="compositionally biased region" description="Polar residues" evidence="1">
    <location>
        <begin position="260"/>
        <end position="271"/>
    </location>
</feature>
<feature type="compositionally biased region" description="Low complexity" evidence="1">
    <location>
        <begin position="399"/>
        <end position="418"/>
    </location>
</feature>
<feature type="region of interest" description="Disordered" evidence="1">
    <location>
        <begin position="884"/>
        <end position="905"/>
    </location>
</feature>
<feature type="region of interest" description="Disordered" evidence="1">
    <location>
        <begin position="972"/>
        <end position="991"/>
    </location>
</feature>
<sequence length="1149" mass="131088">SNRPWSSDASNRPWSSDATKEPWSSNKMQSDDNSDSSRKDWSSGSFDVKNKGFSQDSMDRDWSSDNKAIKGDDSRKSNPDTNTKPDWSSRNRGSQDNWQSSKGRGRDNRSSFDKTDESHKRNPQDWSSDDRNNRRPPFPNQKNKDVWNKDEQKRDDQDDWSSSGRRNKNVWASDDQQTKADWSNSRGGSSYGNEAGIKKQKPQSSSSDSTDTSWNRKKNPSQGSKKGISDSRPVESDRNKWTQDMQTDISDWSMDDSQSKVDWSSKNQNDEPTWGSGPPRANDDKPSLSKKPQRDWSEDKSKDEDRWTGMRSDNRNQWNKNKKSEDDRRSRSDESDIQNRWSFDNQKDISDDNRNINGWQTDSKRGNAKGISDTNIDWSKDSPPDWSSNSKGGMSNQRPGSFKGSSKNKPSSPKGQNNWNNDDSGSQPRQWKEDSPKAPSDWSSNRQGISTKNKKKEQRPRIQSDWMNDNNPIVQMDENWSWDYDSKPDSKTNVRPKPMTSSPDSWSNDENWPNDNIWSDEPKENRQKGSESALNQDSKMTNTNIKGQTTAGSWSIKGRTKTAMVMPSISKGIAGMMPKKPWKNDDDEIISKKNVKGDPGMKEEKIVWSIQISSNGKPENGWVPITLRPNIKTRVNQTQNNKGSPMRDEGWSGLKQEMDSWASKGVDKITTPPQFKADMVTESILPSTHMLDASDSHPFYIPVVNDRYKRDVRPIHRIKYELRPNEDVRRLFKVIKNGRELKGSRNDDHRFYVASANILVGDHYLPKKNSTNFKSDQISKPLSIGKREYNETIKNSVPSLIQIKNKRLENSSSITEDKSSTNVVWDSMMQESEAKESWSAPFDDVNVPASGWVPLFRVVKVPRRDSPISNTNVTRLEETIFKEDKSNKSESTVYSDSENKHSHTNYSFFPNEVNITMELPEPEFENFPDDNITTNFESSEDKQHIEQEVKVGNKTLRIIPFSDIMKQLRVQPTESNPMEPTTPTESSTSVKSEWNIPITASPKTYALKLVNDSDMQNQNLSNSWTFSKRTPKGREAWILVKGSEGENKTVIVENRNSTSISKPVERSNIPYKIIVGNRTREFEETSSANEKKPTAVGYSRAPTTRPSTKEFSLNLKDWHKESGWTPLIRAVGSVTSKKINQIPIGNTGS</sequence>
<evidence type="ECO:0000256" key="1">
    <source>
        <dbReference type="SAM" id="MobiDB-lite"/>
    </source>
</evidence>
<feature type="compositionally biased region" description="Basic and acidic residues" evidence="1">
    <location>
        <begin position="227"/>
        <end position="241"/>
    </location>
</feature>
<proteinExistence type="predicted"/>
<evidence type="ECO:0000313" key="3">
    <source>
        <dbReference type="Proteomes" id="UP000887013"/>
    </source>
</evidence>
<feature type="compositionally biased region" description="Polar residues" evidence="1">
    <location>
        <begin position="1"/>
        <end position="28"/>
    </location>
</feature>
<feature type="compositionally biased region" description="Basic and acidic residues" evidence="1">
    <location>
        <begin position="281"/>
        <end position="314"/>
    </location>
</feature>
<keyword evidence="3" id="KW-1185">Reference proteome</keyword>
<feature type="compositionally biased region" description="Basic and acidic residues" evidence="1">
    <location>
        <begin position="520"/>
        <end position="529"/>
    </location>
</feature>
<feature type="compositionally biased region" description="Polar residues" evidence="1">
    <location>
        <begin position="530"/>
        <end position="553"/>
    </location>
</feature>
<feature type="region of interest" description="Disordered" evidence="1">
    <location>
        <begin position="1"/>
        <end position="553"/>
    </location>
</feature>
<protein>
    <submittedName>
        <fullName evidence="2">Uncharacterized protein</fullName>
    </submittedName>
</protein>
<evidence type="ECO:0000313" key="2">
    <source>
        <dbReference type="EMBL" id="GFS90133.1"/>
    </source>
</evidence>
<feature type="compositionally biased region" description="Low complexity" evidence="1">
    <location>
        <begin position="204"/>
        <end position="213"/>
    </location>
</feature>
<feature type="compositionally biased region" description="Polar residues" evidence="1">
    <location>
        <begin position="79"/>
        <end position="102"/>
    </location>
</feature>
<feature type="compositionally biased region" description="Polar residues" evidence="1">
    <location>
        <begin position="419"/>
        <end position="429"/>
    </location>
</feature>
<feature type="compositionally biased region" description="Basic and acidic residues" evidence="1">
    <location>
        <begin position="322"/>
        <end position="334"/>
    </location>
</feature>
<reference evidence="2" key="1">
    <citation type="submission" date="2020-08" db="EMBL/GenBank/DDBJ databases">
        <title>Multicomponent nature underlies the extraordinary mechanical properties of spider dragline silk.</title>
        <authorList>
            <person name="Kono N."/>
            <person name="Nakamura H."/>
            <person name="Mori M."/>
            <person name="Yoshida Y."/>
            <person name="Ohtoshi R."/>
            <person name="Malay A.D."/>
            <person name="Moran D.A.P."/>
            <person name="Tomita M."/>
            <person name="Numata K."/>
            <person name="Arakawa K."/>
        </authorList>
    </citation>
    <scope>NUCLEOTIDE SEQUENCE</scope>
</reference>
<organism evidence="2 3">
    <name type="scientific">Nephila pilipes</name>
    <name type="common">Giant wood spider</name>
    <name type="synonym">Nephila maculata</name>
    <dbReference type="NCBI Taxonomy" id="299642"/>
    <lineage>
        <taxon>Eukaryota</taxon>
        <taxon>Metazoa</taxon>
        <taxon>Ecdysozoa</taxon>
        <taxon>Arthropoda</taxon>
        <taxon>Chelicerata</taxon>
        <taxon>Arachnida</taxon>
        <taxon>Araneae</taxon>
        <taxon>Araneomorphae</taxon>
        <taxon>Entelegynae</taxon>
        <taxon>Araneoidea</taxon>
        <taxon>Nephilidae</taxon>
        <taxon>Nephila</taxon>
    </lineage>
</organism>
<feature type="region of interest" description="Disordered" evidence="1">
    <location>
        <begin position="574"/>
        <end position="598"/>
    </location>
</feature>
<name>A0A8X6N2L3_NEPPI</name>
<feature type="compositionally biased region" description="Basic and acidic residues" evidence="1">
    <location>
        <begin position="142"/>
        <end position="156"/>
    </location>
</feature>
<feature type="region of interest" description="Disordered" evidence="1">
    <location>
        <begin position="1085"/>
        <end position="1108"/>
    </location>
</feature>
<dbReference type="AlphaFoldDB" id="A0A8X6N2L3"/>
<feature type="compositionally biased region" description="Basic and acidic residues" evidence="1">
    <location>
        <begin position="589"/>
        <end position="598"/>
    </location>
</feature>
<comment type="caution">
    <text evidence="2">The sequence shown here is derived from an EMBL/GenBank/DDBJ whole genome shotgun (WGS) entry which is preliminary data.</text>
</comment>